<dbReference type="InterPro" id="IPR006576">
    <property type="entry name" value="BRK_domain"/>
</dbReference>
<dbReference type="InterPro" id="IPR037259">
    <property type="entry name" value="BRK_sf"/>
</dbReference>
<dbReference type="SUPFAM" id="SSF160481">
    <property type="entry name" value="BRK domain-like"/>
    <property type="match status" value="2"/>
</dbReference>
<keyword evidence="4" id="KW-0539">Nucleus</keyword>
<reference evidence="7 8" key="1">
    <citation type="journal article" date="2020" name="J. Phycol.">
        <title>Comparative genome analysis reveals Cyanidiococcus gen. nov., a new extremophilic red algal genus sister to Cyanidioschyzon (Cyanidioschyzonaceae, Rhodophyta).</title>
        <authorList>
            <person name="Liu S.-L."/>
            <person name="Chiang Y.-R."/>
            <person name="Yoon H.S."/>
            <person name="Fu H.-Y."/>
        </authorList>
    </citation>
    <scope>NUCLEOTIDE SEQUENCE [LARGE SCALE GENOMIC DNA]</scope>
    <source>
        <strain evidence="7 8">THAL066</strain>
    </source>
</reference>
<evidence type="ECO:0000259" key="6">
    <source>
        <dbReference type="SMART" id="SM00592"/>
    </source>
</evidence>
<keyword evidence="8" id="KW-1185">Reference proteome</keyword>
<evidence type="ECO:0000313" key="8">
    <source>
        <dbReference type="Proteomes" id="UP000530660"/>
    </source>
</evidence>
<dbReference type="Pfam" id="PF07533">
    <property type="entry name" value="BRK"/>
    <property type="match status" value="2"/>
</dbReference>
<dbReference type="GO" id="GO:0005634">
    <property type="term" value="C:nucleus"/>
    <property type="evidence" value="ECO:0007669"/>
    <property type="project" value="UniProtKB-SubCell"/>
</dbReference>
<gene>
    <name evidence="7" type="ORF">F1559_003813</name>
</gene>
<feature type="region of interest" description="Disordered" evidence="5">
    <location>
        <begin position="734"/>
        <end position="783"/>
    </location>
</feature>
<dbReference type="AlphaFoldDB" id="A0A7J7IN32"/>
<protein>
    <recommendedName>
        <fullName evidence="6">BRK domain-containing protein</fullName>
    </recommendedName>
</protein>
<feature type="compositionally biased region" description="Low complexity" evidence="5">
    <location>
        <begin position="51"/>
        <end position="61"/>
    </location>
</feature>
<organism evidence="7 8">
    <name type="scientific">Cyanidiococcus yangmingshanensis</name>
    <dbReference type="NCBI Taxonomy" id="2690220"/>
    <lineage>
        <taxon>Eukaryota</taxon>
        <taxon>Rhodophyta</taxon>
        <taxon>Bangiophyceae</taxon>
        <taxon>Cyanidiales</taxon>
        <taxon>Cyanidiaceae</taxon>
        <taxon>Cyanidiococcus</taxon>
    </lineage>
</organism>
<evidence type="ECO:0000256" key="1">
    <source>
        <dbReference type="ARBA" id="ARBA00004123"/>
    </source>
</evidence>
<comment type="subcellular location">
    <subcellularLocation>
        <location evidence="1">Nucleus</location>
    </subcellularLocation>
</comment>
<dbReference type="Gene3D" id="3.40.5.120">
    <property type="match status" value="2"/>
</dbReference>
<keyword evidence="3" id="KW-0804">Transcription</keyword>
<feature type="domain" description="BRK" evidence="6">
    <location>
        <begin position="607"/>
        <end position="651"/>
    </location>
</feature>
<sequence length="783" mass="84190">MVQGNAAEVARAPFPPNALSVPAAHDEEAVGTAGNVHENRVNSGGVSDQRGLQSTLTGSQSSLPAGYLEEVTTHGAHAHPGSAHAVPTAQRGVYFGAHPMIGGHYADSNISSVPRSGVPHAHHGGPVMSAPEWAPCARSWTAGLMPSTSSAFYAYQQRSPGMFASGIDCRFVPRNMNRASSPGRSHAIPIHGARHAGHHPGPAKQGNIELGCLTDFYDRNRIAIQLTGKLVTSGQLESLLEQAPEDEHVTVWHPATGRTVAGNAAPYRRNLETWLDKNPGWVEKSFEEKSSKRRRATRRSRAAMSAFSSLCTGDDRIRDILKEVDQAVRHAVRERKNAGLFEEAILPGDAGPSVLAASYQDPISTSIMNHVLKEWTSDEIVRLIESMVRCSDEIAQSGAGLDSDDESFDLAELAERGSTEANDHDSYLSYRKARLPNLSTIDAALHTRVAQRDTASGGLMVPMDMDDLQHSSPPMRNEAEHAERAISGETFPAWRKIFEALSSKRPSSVVLRAHALFAQVLLAAAQRGTLTNPVQSPSPTSSASLGMTNLDHLNRTLSSSHDSASGVDHVAGFAALGLYGRSPSASPAEGASRSAPADGQTLPRNVFRDARITVWDPSTGKTISGNAAPCWRNLEIWMKEHPGWCVKHEDELSASRRSKHRRARELGMSTRISPLRAPTCAMELASTVTRVSYDRRAMNTATAAVGRAESSFAARSLPDEHDCIEGLLMMHSGRPLEPMRADSSELRPALNGRPPLPPQSSPLSLGPNQAPASAKLHDGMEAL</sequence>
<evidence type="ECO:0000256" key="3">
    <source>
        <dbReference type="ARBA" id="ARBA00023163"/>
    </source>
</evidence>
<feature type="domain" description="BRK" evidence="6">
    <location>
        <begin position="244"/>
        <end position="287"/>
    </location>
</feature>
<name>A0A7J7IN32_9RHOD</name>
<keyword evidence="2" id="KW-0805">Transcription regulation</keyword>
<dbReference type="OrthoDB" id="2018600at2759"/>
<evidence type="ECO:0000256" key="4">
    <source>
        <dbReference type="ARBA" id="ARBA00023242"/>
    </source>
</evidence>
<proteinExistence type="predicted"/>
<dbReference type="EMBL" id="VWRR01000003">
    <property type="protein sequence ID" value="KAF6004526.1"/>
    <property type="molecule type" value="Genomic_DNA"/>
</dbReference>
<dbReference type="SMART" id="SM00592">
    <property type="entry name" value="BRK"/>
    <property type="match status" value="2"/>
</dbReference>
<dbReference type="Proteomes" id="UP000530660">
    <property type="component" value="Unassembled WGS sequence"/>
</dbReference>
<comment type="caution">
    <text evidence="7">The sequence shown here is derived from an EMBL/GenBank/DDBJ whole genome shotgun (WGS) entry which is preliminary data.</text>
</comment>
<accession>A0A7J7IN32</accession>
<feature type="region of interest" description="Disordered" evidence="5">
    <location>
        <begin position="584"/>
        <end position="603"/>
    </location>
</feature>
<evidence type="ECO:0000256" key="5">
    <source>
        <dbReference type="SAM" id="MobiDB-lite"/>
    </source>
</evidence>
<evidence type="ECO:0000256" key="2">
    <source>
        <dbReference type="ARBA" id="ARBA00023015"/>
    </source>
</evidence>
<feature type="region of interest" description="Disordered" evidence="5">
    <location>
        <begin position="35"/>
        <end position="61"/>
    </location>
</feature>
<evidence type="ECO:0000313" key="7">
    <source>
        <dbReference type="EMBL" id="KAF6004526.1"/>
    </source>
</evidence>